<dbReference type="PANTHER" id="PTHR33973:SF4">
    <property type="entry name" value="OS07G0153300 PROTEIN"/>
    <property type="match status" value="1"/>
</dbReference>
<dbReference type="AlphaFoldDB" id="A0A2P1PS52"/>
<keyword evidence="2" id="KW-1185">Reference proteome</keyword>
<reference evidence="1 2" key="1">
    <citation type="submission" date="2018-03" db="EMBL/GenBank/DDBJ databases">
        <title>Ahniella affigens gen. nov., sp. nov., a gammaproteobacterium isolated from sandy soil near a stream.</title>
        <authorList>
            <person name="Ko Y."/>
            <person name="Kim J.-H."/>
        </authorList>
    </citation>
    <scope>NUCLEOTIDE SEQUENCE [LARGE SCALE GENOMIC DNA]</scope>
    <source>
        <strain evidence="1 2">D13</strain>
    </source>
</reference>
<dbReference type="EMBL" id="CP027860">
    <property type="protein sequence ID" value="AVP97686.1"/>
    <property type="molecule type" value="Genomic_DNA"/>
</dbReference>
<dbReference type="OrthoDB" id="9778801at2"/>
<accession>A0A2P1PS52</accession>
<proteinExistence type="predicted"/>
<dbReference type="RefSeq" id="WP_106891606.1">
    <property type="nucleotide sequence ID" value="NZ_CP027860.1"/>
</dbReference>
<sequence>MSDASALYVGQIRHRRYHPHAHTFQYPLFMVYLDLAELPSLFRDRWLWSVNRRNLAAFHRNDYHRPEVPDLAEAIRTTVASQIGQRPEGPIRLLTHLRYFGYVFNPVSFYYCFDQDGVTLHSIVAEITNTPWRERRAYVLPVRAAERHQSAWHWQFNKDFHVSPFLPMDLRYNWRFQQPDADLRVHMDVLDANDRQFDATLVMTRQALSARNLAMALLRFPWMTLKVMVAIHLQALLIYCKRNPVYDHPGSKKEAL</sequence>
<evidence type="ECO:0000313" key="1">
    <source>
        <dbReference type="EMBL" id="AVP97686.1"/>
    </source>
</evidence>
<evidence type="ECO:0000313" key="2">
    <source>
        <dbReference type="Proteomes" id="UP000241074"/>
    </source>
</evidence>
<gene>
    <name evidence="1" type="ORF">C7S18_10950</name>
</gene>
<dbReference type="KEGG" id="xba:C7S18_10950"/>
<dbReference type="PANTHER" id="PTHR33973">
    <property type="entry name" value="OS07G0153300 PROTEIN"/>
    <property type="match status" value="1"/>
</dbReference>
<protein>
    <submittedName>
        <fullName evidence="1">DUF1365 domain-containing protein</fullName>
    </submittedName>
</protein>
<organism evidence="1 2">
    <name type="scientific">Ahniella affigens</name>
    <dbReference type="NCBI Taxonomy" id="2021234"/>
    <lineage>
        <taxon>Bacteria</taxon>
        <taxon>Pseudomonadati</taxon>
        <taxon>Pseudomonadota</taxon>
        <taxon>Gammaproteobacteria</taxon>
        <taxon>Lysobacterales</taxon>
        <taxon>Rhodanobacteraceae</taxon>
        <taxon>Ahniella</taxon>
    </lineage>
</organism>
<dbReference type="InterPro" id="IPR010775">
    <property type="entry name" value="DUF1365"/>
</dbReference>
<reference evidence="1 2" key="2">
    <citation type="submission" date="2018-03" db="EMBL/GenBank/DDBJ databases">
        <authorList>
            <person name="Keele B.F."/>
        </authorList>
    </citation>
    <scope>NUCLEOTIDE SEQUENCE [LARGE SCALE GENOMIC DNA]</scope>
    <source>
        <strain evidence="1 2">D13</strain>
    </source>
</reference>
<name>A0A2P1PS52_9GAMM</name>
<dbReference type="Pfam" id="PF07103">
    <property type="entry name" value="DUF1365"/>
    <property type="match status" value="1"/>
</dbReference>
<dbReference type="Proteomes" id="UP000241074">
    <property type="component" value="Chromosome"/>
</dbReference>